<proteinExistence type="inferred from homology"/>
<evidence type="ECO:0000256" key="3">
    <source>
        <dbReference type="ARBA" id="ARBA00012560"/>
    </source>
</evidence>
<dbReference type="EC" id="2.4.1.25" evidence="3"/>
<dbReference type="Gene3D" id="3.20.20.80">
    <property type="entry name" value="Glycosidases"/>
    <property type="match status" value="1"/>
</dbReference>
<protein>
    <recommendedName>
        <fullName evidence="4">4-alpha-glucanotransferase</fullName>
        <ecNumber evidence="3">2.4.1.25</ecNumber>
    </recommendedName>
    <alternativeName>
        <fullName evidence="8">Amylomaltase</fullName>
    </alternativeName>
    <alternativeName>
        <fullName evidence="9">Disproportionating enzyme</fullName>
    </alternativeName>
</protein>
<evidence type="ECO:0000256" key="9">
    <source>
        <dbReference type="ARBA" id="ARBA00031501"/>
    </source>
</evidence>
<dbReference type="Proteomes" id="UP000663940">
    <property type="component" value="Chromosome"/>
</dbReference>
<dbReference type="GO" id="GO:0005975">
    <property type="term" value="P:carbohydrate metabolic process"/>
    <property type="evidence" value="ECO:0007669"/>
    <property type="project" value="InterPro"/>
</dbReference>
<dbReference type="Pfam" id="PF02446">
    <property type="entry name" value="Glyco_hydro_77"/>
    <property type="match status" value="1"/>
</dbReference>
<dbReference type="EMBL" id="CP071880">
    <property type="protein sequence ID" value="QTE53729.1"/>
    <property type="molecule type" value="Genomic_DNA"/>
</dbReference>
<name>A0AAE6JBF8_9SPHI</name>
<reference evidence="11 13" key="2">
    <citation type="submission" date="2021-03" db="EMBL/GenBank/DDBJ databases">
        <title>Mucilaginibacter strains isolated from gold and copper mining confer multi heavy-metal resistance.</title>
        <authorList>
            <person name="Li Y."/>
        </authorList>
    </citation>
    <scope>NUCLEOTIDE SEQUENCE [LARGE SCALE GENOMIC DNA]</scope>
    <source>
        <strain evidence="11 13">P2-4</strain>
    </source>
</reference>
<dbReference type="AlphaFoldDB" id="A0AAE6JBF8"/>
<sequence>MLGWFKNDISAEERKQLNAFFRVHVNSRNIKQLMLGACYGSVAAITITPLQDIPGLDQTSRMNVPASKKR</sequence>
<organism evidence="10 12">
    <name type="scientific">Mucilaginibacter rubeus</name>
    <dbReference type="NCBI Taxonomy" id="2027860"/>
    <lineage>
        <taxon>Bacteria</taxon>
        <taxon>Pseudomonadati</taxon>
        <taxon>Bacteroidota</taxon>
        <taxon>Sphingobacteriia</taxon>
        <taxon>Sphingobacteriales</taxon>
        <taxon>Sphingobacteriaceae</taxon>
        <taxon>Mucilaginibacter</taxon>
    </lineage>
</organism>
<evidence type="ECO:0000256" key="2">
    <source>
        <dbReference type="ARBA" id="ARBA00005684"/>
    </source>
</evidence>
<evidence type="ECO:0000313" key="13">
    <source>
        <dbReference type="Proteomes" id="UP000663940"/>
    </source>
</evidence>
<comment type="catalytic activity">
    <reaction evidence="1">
        <text>Transfers a segment of a (1-&gt;4)-alpha-D-glucan to a new position in an acceptor, which may be glucose or a (1-&gt;4)-alpha-D-glucan.</text>
        <dbReference type="EC" id="2.4.1.25"/>
    </reaction>
</comment>
<evidence type="ECO:0000313" key="11">
    <source>
        <dbReference type="EMBL" id="QTE53729.1"/>
    </source>
</evidence>
<evidence type="ECO:0000256" key="8">
    <source>
        <dbReference type="ARBA" id="ARBA00031423"/>
    </source>
</evidence>
<comment type="similarity">
    <text evidence="2">Belongs to the disproportionating enzyme family.</text>
</comment>
<evidence type="ECO:0000256" key="7">
    <source>
        <dbReference type="ARBA" id="ARBA00023277"/>
    </source>
</evidence>
<reference evidence="10 12" key="1">
    <citation type="submission" date="2019-08" db="EMBL/GenBank/DDBJ databases">
        <title>Comparative genome analysis confer to the adaptation heavy metal polluted environment.</title>
        <authorList>
            <person name="Li Y."/>
        </authorList>
    </citation>
    <scope>NUCLEOTIDE SEQUENCE [LARGE SCALE GENOMIC DNA]</scope>
    <source>
        <strain evidence="10 12">P2</strain>
    </source>
</reference>
<evidence type="ECO:0000256" key="6">
    <source>
        <dbReference type="ARBA" id="ARBA00022679"/>
    </source>
</evidence>
<dbReference type="InterPro" id="IPR003385">
    <property type="entry name" value="Glyco_hydro_77"/>
</dbReference>
<dbReference type="EMBL" id="CP043451">
    <property type="protein sequence ID" value="QEM02562.1"/>
    <property type="molecule type" value="Genomic_DNA"/>
</dbReference>
<dbReference type="SUPFAM" id="SSF51445">
    <property type="entry name" value="(Trans)glycosidases"/>
    <property type="match status" value="1"/>
</dbReference>
<dbReference type="InterPro" id="IPR017853">
    <property type="entry name" value="GH"/>
</dbReference>
<keyword evidence="7" id="KW-0119">Carbohydrate metabolism</keyword>
<evidence type="ECO:0000313" key="12">
    <source>
        <dbReference type="Proteomes" id="UP000250557"/>
    </source>
</evidence>
<accession>A0AAE6JBF8</accession>
<keyword evidence="6" id="KW-0808">Transferase</keyword>
<evidence type="ECO:0000256" key="1">
    <source>
        <dbReference type="ARBA" id="ARBA00000439"/>
    </source>
</evidence>
<keyword evidence="13" id="KW-1185">Reference proteome</keyword>
<gene>
    <name evidence="10" type="ORF">DIU31_003155</name>
    <name evidence="11" type="ORF">J3L21_24595</name>
</gene>
<evidence type="ECO:0000256" key="5">
    <source>
        <dbReference type="ARBA" id="ARBA00022676"/>
    </source>
</evidence>
<keyword evidence="5" id="KW-0328">Glycosyltransferase</keyword>
<dbReference type="GO" id="GO:0004134">
    <property type="term" value="F:4-alpha-glucanotransferase activity"/>
    <property type="evidence" value="ECO:0007669"/>
    <property type="project" value="UniProtKB-EC"/>
</dbReference>
<evidence type="ECO:0000313" key="10">
    <source>
        <dbReference type="EMBL" id="QEM02562.1"/>
    </source>
</evidence>
<evidence type="ECO:0000256" key="4">
    <source>
        <dbReference type="ARBA" id="ARBA00020295"/>
    </source>
</evidence>
<dbReference type="Proteomes" id="UP000250557">
    <property type="component" value="Chromosome"/>
</dbReference>